<name>A0A7M1S1D5_9CAUD</name>
<proteinExistence type="predicted"/>
<feature type="transmembrane region" description="Helical" evidence="1">
    <location>
        <begin position="6"/>
        <end position="25"/>
    </location>
</feature>
<keyword evidence="1" id="KW-1133">Transmembrane helix</keyword>
<dbReference type="EMBL" id="MT774405">
    <property type="protein sequence ID" value="QOR60052.1"/>
    <property type="molecule type" value="Genomic_DNA"/>
</dbReference>
<keyword evidence="3" id="KW-1185">Reference proteome</keyword>
<keyword evidence="1" id="KW-0472">Membrane</keyword>
<sequence length="103" mass="11882">MKSLNSITKSIVGAIIFTLIVIWIANRLSVARVNTATEFLDNYKNCIIVRKDKSTNDYILTIKNPYTQDIRYRITNVVVPSGLWYNYSIGDTIGKKKQIYFNQ</sequence>
<dbReference type="KEGG" id="vg:65131522"/>
<evidence type="ECO:0000313" key="2">
    <source>
        <dbReference type="EMBL" id="QOR60052.1"/>
    </source>
</evidence>
<dbReference type="GeneID" id="65131522"/>
<evidence type="ECO:0000313" key="3">
    <source>
        <dbReference type="Proteomes" id="UP000594057"/>
    </source>
</evidence>
<evidence type="ECO:0000256" key="1">
    <source>
        <dbReference type="SAM" id="Phobius"/>
    </source>
</evidence>
<protein>
    <submittedName>
        <fullName evidence="2">Uncharacterized protein</fullName>
    </submittedName>
</protein>
<keyword evidence="1" id="KW-0812">Transmembrane</keyword>
<reference evidence="2 3" key="1">
    <citation type="submission" date="2020-07" db="EMBL/GenBank/DDBJ databases">
        <title>Taxonomic proposal: Crassvirales, a new order of highly abundant and diverse bacterial viruses.</title>
        <authorList>
            <person name="Shkoporov A.N."/>
            <person name="Stockdale S.R."/>
            <person name="Guerin E."/>
            <person name="Ross R.P."/>
            <person name="Hill C."/>
        </authorList>
    </citation>
    <scope>NUCLEOTIDE SEQUENCE [LARGE SCALE GENOMIC DNA]</scope>
</reference>
<dbReference type="RefSeq" id="YP_010113025.1">
    <property type="nucleotide sequence ID" value="NC_055898.1"/>
</dbReference>
<dbReference type="Proteomes" id="UP000594057">
    <property type="component" value="Segment"/>
</dbReference>
<organism evidence="2 3">
    <name type="scientific">uncultured phage cr115_1</name>
    <dbReference type="NCBI Taxonomy" id="2772089"/>
    <lineage>
        <taxon>Viruses</taxon>
        <taxon>Duplodnaviria</taxon>
        <taxon>Heunggongvirae</taxon>
        <taxon>Uroviricota</taxon>
        <taxon>Caudoviricetes</taxon>
        <taxon>Crassvirales</taxon>
        <taxon>Suoliviridae</taxon>
        <taxon>Uncouvirinae</taxon>
        <taxon>Birpovirus</taxon>
        <taxon>Birpovirus hiberniae</taxon>
    </lineage>
</organism>
<accession>A0A7M1S1D5</accession>